<protein>
    <submittedName>
        <fullName evidence="4">HTH-type transcriptional regulator SgrR</fullName>
    </submittedName>
</protein>
<feature type="domain" description="Transcriptional regulator SgrR N-terminal HTH" evidence="3">
    <location>
        <begin position="5"/>
        <end position="114"/>
    </location>
</feature>
<feature type="domain" description="Solute-binding protein family 5" evidence="2">
    <location>
        <begin position="163"/>
        <end position="300"/>
    </location>
</feature>
<dbReference type="InterPro" id="IPR039424">
    <property type="entry name" value="SBP_5"/>
</dbReference>
<organism evidence="4 5">
    <name type="scientific">Klebsiella spallanzanii</name>
    <dbReference type="NCBI Taxonomy" id="2587528"/>
    <lineage>
        <taxon>Bacteria</taxon>
        <taxon>Pseudomonadati</taxon>
        <taxon>Pseudomonadota</taxon>
        <taxon>Gammaproteobacteria</taxon>
        <taxon>Enterobacterales</taxon>
        <taxon>Enterobacteriaceae</taxon>
        <taxon>Klebsiella/Raoultella group</taxon>
        <taxon>Klebsiella</taxon>
    </lineage>
</organism>
<evidence type="ECO:0000256" key="1">
    <source>
        <dbReference type="ARBA" id="ARBA00023125"/>
    </source>
</evidence>
<dbReference type="PANTHER" id="PTHR30290">
    <property type="entry name" value="PERIPLASMIC BINDING COMPONENT OF ABC TRANSPORTER"/>
    <property type="match status" value="1"/>
</dbReference>
<dbReference type="GO" id="GO:0003677">
    <property type="term" value="F:DNA binding"/>
    <property type="evidence" value="ECO:0007669"/>
    <property type="project" value="UniProtKB-KW"/>
</dbReference>
<dbReference type="RefSeq" id="WP_142461413.1">
    <property type="nucleotide sequence ID" value="NZ_CABGHF010000001.1"/>
</dbReference>
<gene>
    <name evidence="4" type="primary">sgrR_1</name>
    <name evidence="4" type="ORF">SB6408_00058</name>
</gene>
<dbReference type="SUPFAM" id="SSF53850">
    <property type="entry name" value="Periplasmic binding protein-like II"/>
    <property type="match status" value="1"/>
</dbReference>
<keyword evidence="1" id="KW-0238">DNA-binding</keyword>
<evidence type="ECO:0000313" key="5">
    <source>
        <dbReference type="Proteomes" id="UP000318370"/>
    </source>
</evidence>
<dbReference type="Pfam" id="PF12793">
    <property type="entry name" value="SgrR_N"/>
    <property type="match status" value="1"/>
</dbReference>
<dbReference type="Pfam" id="PF00496">
    <property type="entry name" value="SBP_bac_5"/>
    <property type="match status" value="1"/>
</dbReference>
<dbReference type="AlphaFoldDB" id="A0A564H2V2"/>
<dbReference type="Gene3D" id="3.40.190.10">
    <property type="entry name" value="Periplasmic binding protein-like II"/>
    <property type="match status" value="1"/>
</dbReference>
<evidence type="ECO:0000313" key="4">
    <source>
        <dbReference type="EMBL" id="VUS27782.1"/>
    </source>
</evidence>
<proteinExistence type="predicted"/>
<dbReference type="InterPro" id="IPR025370">
    <property type="entry name" value="SgrR_HTH_N"/>
</dbReference>
<dbReference type="EMBL" id="CABGHF010000001">
    <property type="protein sequence ID" value="VUS27782.1"/>
    <property type="molecule type" value="Genomic_DNA"/>
</dbReference>
<dbReference type="GO" id="GO:0015833">
    <property type="term" value="P:peptide transport"/>
    <property type="evidence" value="ECO:0007669"/>
    <property type="project" value="TreeGrafter"/>
</dbReference>
<evidence type="ECO:0000259" key="2">
    <source>
        <dbReference type="Pfam" id="PF00496"/>
    </source>
</evidence>
<reference evidence="4 5" key="1">
    <citation type="submission" date="2019-07" db="EMBL/GenBank/DDBJ databases">
        <authorList>
            <person name="Brisse S."/>
            <person name="Rodrigues C."/>
            <person name="Thorpe H."/>
        </authorList>
    </citation>
    <scope>NUCLEOTIDE SEQUENCE [LARGE SCALE GENOMIC DNA]</scope>
    <source>
        <strain evidence="4">SB6408</strain>
    </source>
</reference>
<name>A0A564H2V2_9ENTR</name>
<sequence>MANIEDHFRKLYARYGVGQDMPVQVQQIAELFDCSIRNARITLTRMQQENWIEWQPQRGRGKQSILRLLIAPDTLINQNIEQMIAHFDYGNVLKFIGNEKQALNRIIQYRFGAQENNSETRVRIPYYRDIDRLNPLHPLRRTERHLVRQCLSGLTRYDGVQGKIVPDIAHYWTHNEQATRWEFYIKSTAHFSDGERLSAPLLARCLNAASQSPWFAALFSDLSAIYAADEYRLVVETSVSMNRLDCLLATQAALIFDLRDSEMRCSGPFRIQRHQGNFLTLHRNEHYHQARPMLNEINIFTWAPESISMSFIPVLHGEQALDTRPLSERQLEKGSCFVLVDNEGLFADDVGRRFLNHVLQPMALLDRTNLPQEYASILSIAQGLLPEWNHRRVDFGNIPLPFTAHRQVSIATFGQPELVELAQAMADILRGHHFQCTVHVYTFEEFTMGNAQSADIWLTNFMLDTLSSPAFLDWLASSPVFRHLPEKAQQDHRALIQHILNEADDVAHQRINEYFHQLTHQRWIIPLLHHWMEFANENSFTWRDLSTLGWPDFSQLWL</sequence>
<dbReference type="PANTHER" id="PTHR30290:SF72">
    <property type="entry name" value="HTH-TYPE TRANSCRIPTIONAL REGULATOR SGRR"/>
    <property type="match status" value="1"/>
</dbReference>
<evidence type="ECO:0000259" key="3">
    <source>
        <dbReference type="Pfam" id="PF12793"/>
    </source>
</evidence>
<dbReference type="Proteomes" id="UP000318370">
    <property type="component" value="Unassembled WGS sequence"/>
</dbReference>
<dbReference type="InterPro" id="IPR000914">
    <property type="entry name" value="SBP_5_dom"/>
</dbReference>
<accession>A0A564H2V2</accession>
<dbReference type="GO" id="GO:1904680">
    <property type="term" value="F:peptide transmembrane transporter activity"/>
    <property type="evidence" value="ECO:0007669"/>
    <property type="project" value="TreeGrafter"/>
</dbReference>